<dbReference type="InterPro" id="IPR000223">
    <property type="entry name" value="Pept_S26A_signal_pept_1"/>
</dbReference>
<keyword evidence="6 8" id="KW-0378">Hydrolase</keyword>
<dbReference type="PROSITE" id="PS00501">
    <property type="entry name" value="SPASE_I_1"/>
    <property type="match status" value="1"/>
</dbReference>
<dbReference type="InterPro" id="IPR036286">
    <property type="entry name" value="LexA/Signal_pep-like_sf"/>
</dbReference>
<comment type="subcellular location">
    <subcellularLocation>
        <location evidence="2">Cell membrane</location>
        <topology evidence="2">Single-pass type II membrane protein</topology>
    </subcellularLocation>
    <subcellularLocation>
        <location evidence="9">Membrane</location>
        <topology evidence="9">Single-pass type II membrane protein</topology>
    </subcellularLocation>
</comment>
<proteinExistence type="inferred from homology"/>
<comment type="catalytic activity">
    <reaction evidence="1 8">
        <text>Cleavage of hydrophobic, N-terminal signal or leader sequences from secreted and periplasmic proteins.</text>
        <dbReference type="EC" id="3.4.21.89"/>
    </reaction>
</comment>
<dbReference type="Pfam" id="PF10502">
    <property type="entry name" value="Peptidase_S26"/>
    <property type="match status" value="1"/>
</dbReference>
<evidence type="ECO:0000256" key="6">
    <source>
        <dbReference type="ARBA" id="ARBA00022801"/>
    </source>
</evidence>
<dbReference type="NCBIfam" id="TIGR02227">
    <property type="entry name" value="sigpep_I_bact"/>
    <property type="match status" value="1"/>
</dbReference>
<organism evidence="11 12">
    <name type="scientific">Ruminococcus flavefaciens</name>
    <dbReference type="NCBI Taxonomy" id="1265"/>
    <lineage>
        <taxon>Bacteria</taxon>
        <taxon>Bacillati</taxon>
        <taxon>Bacillota</taxon>
        <taxon>Clostridia</taxon>
        <taxon>Eubacteriales</taxon>
        <taxon>Oscillospiraceae</taxon>
        <taxon>Ruminococcus</taxon>
    </lineage>
</organism>
<dbReference type="GO" id="GO:0005886">
    <property type="term" value="C:plasma membrane"/>
    <property type="evidence" value="ECO:0007669"/>
    <property type="project" value="UniProtKB-SubCell"/>
</dbReference>
<dbReference type="GO" id="GO:0006465">
    <property type="term" value="P:signal peptide processing"/>
    <property type="evidence" value="ECO:0007669"/>
    <property type="project" value="InterPro"/>
</dbReference>
<dbReference type="EMBL" id="QGDI01000003">
    <property type="protein sequence ID" value="PWJ14044.1"/>
    <property type="molecule type" value="Genomic_DNA"/>
</dbReference>
<evidence type="ECO:0000256" key="1">
    <source>
        <dbReference type="ARBA" id="ARBA00000677"/>
    </source>
</evidence>
<dbReference type="SUPFAM" id="SSF51306">
    <property type="entry name" value="LexA/Signal peptidase"/>
    <property type="match status" value="1"/>
</dbReference>
<evidence type="ECO:0000256" key="3">
    <source>
        <dbReference type="ARBA" id="ARBA00009370"/>
    </source>
</evidence>
<gene>
    <name evidence="11" type="ORF">IE37_00976</name>
</gene>
<evidence type="ECO:0000313" key="11">
    <source>
        <dbReference type="EMBL" id="PWJ14044.1"/>
    </source>
</evidence>
<dbReference type="GO" id="GO:0004252">
    <property type="term" value="F:serine-type endopeptidase activity"/>
    <property type="evidence" value="ECO:0007669"/>
    <property type="project" value="InterPro"/>
</dbReference>
<dbReference type="PROSITE" id="PS00760">
    <property type="entry name" value="SPASE_I_2"/>
    <property type="match status" value="1"/>
</dbReference>
<sequence length="163" mass="17806">MSVIAAAAIIIATNIWFPVLRVVGTSMQPTLRHSDVVVCVKSNKNIKRGDIIAFYNNDKILLKRVIGLPGDLVAIDQNGTVSINGDTLQENYVSALSLEPCDTELPVYVPENSYFVLGDQRITSMDSRSEMIGMISGERIIGKAKLRVWPLDKISSIDRTGGA</sequence>
<dbReference type="InterPro" id="IPR019756">
    <property type="entry name" value="Pept_S26A_signal_pept_1_Ser-AS"/>
</dbReference>
<feature type="domain" description="Peptidase S26" evidence="10">
    <location>
        <begin position="3"/>
        <end position="149"/>
    </location>
</feature>
<dbReference type="InterPro" id="IPR019533">
    <property type="entry name" value="Peptidase_S26"/>
</dbReference>
<evidence type="ECO:0000256" key="4">
    <source>
        <dbReference type="ARBA" id="ARBA00013208"/>
    </source>
</evidence>
<dbReference type="EC" id="3.4.21.89" evidence="4 8"/>
<evidence type="ECO:0000256" key="8">
    <source>
        <dbReference type="RuleBase" id="RU003993"/>
    </source>
</evidence>
<comment type="similarity">
    <text evidence="3 9">Belongs to the peptidase S26 family.</text>
</comment>
<evidence type="ECO:0000256" key="7">
    <source>
        <dbReference type="PIRSR" id="PIRSR600223-1"/>
    </source>
</evidence>
<name>A0A315Y1S0_RUMFL</name>
<dbReference type="CDD" id="cd06462">
    <property type="entry name" value="Peptidase_S24_S26"/>
    <property type="match status" value="1"/>
</dbReference>
<comment type="caution">
    <text evidence="11">The sequence shown here is derived from an EMBL/GenBank/DDBJ whole genome shotgun (WGS) entry which is preliminary data.</text>
</comment>
<accession>A0A315Y1S0</accession>
<evidence type="ECO:0000256" key="5">
    <source>
        <dbReference type="ARBA" id="ARBA00022670"/>
    </source>
</evidence>
<dbReference type="GO" id="GO:0009003">
    <property type="term" value="F:signal peptidase activity"/>
    <property type="evidence" value="ECO:0007669"/>
    <property type="project" value="UniProtKB-EC"/>
</dbReference>
<reference evidence="11 12" key="1">
    <citation type="submission" date="2018-05" db="EMBL/GenBank/DDBJ databases">
        <title>The Hungate 1000. A catalogue of reference genomes from the rumen microbiome.</title>
        <authorList>
            <person name="Kelly W."/>
        </authorList>
    </citation>
    <scope>NUCLEOTIDE SEQUENCE [LARGE SCALE GENOMIC DNA]</scope>
    <source>
        <strain evidence="11 12">SAb67</strain>
    </source>
</reference>
<keyword evidence="5 8" id="KW-0645">Protease</keyword>
<protein>
    <recommendedName>
        <fullName evidence="4 8">Signal peptidase I</fullName>
        <ecNumber evidence="4 8">3.4.21.89</ecNumber>
    </recommendedName>
</protein>
<dbReference type="InterPro" id="IPR019757">
    <property type="entry name" value="Pept_S26A_signal_pept_1_Lys-AS"/>
</dbReference>
<dbReference type="PANTHER" id="PTHR43390:SF1">
    <property type="entry name" value="CHLOROPLAST PROCESSING PEPTIDASE"/>
    <property type="match status" value="1"/>
</dbReference>
<dbReference type="AlphaFoldDB" id="A0A315Y1S0"/>
<dbReference type="PANTHER" id="PTHR43390">
    <property type="entry name" value="SIGNAL PEPTIDASE I"/>
    <property type="match status" value="1"/>
</dbReference>
<feature type="active site" evidence="7">
    <location>
        <position position="63"/>
    </location>
</feature>
<dbReference type="Proteomes" id="UP000245720">
    <property type="component" value="Unassembled WGS sequence"/>
</dbReference>
<dbReference type="PRINTS" id="PR00727">
    <property type="entry name" value="LEADERPTASE"/>
</dbReference>
<evidence type="ECO:0000256" key="2">
    <source>
        <dbReference type="ARBA" id="ARBA00004401"/>
    </source>
</evidence>
<evidence type="ECO:0000256" key="9">
    <source>
        <dbReference type="RuleBase" id="RU362042"/>
    </source>
</evidence>
<evidence type="ECO:0000259" key="10">
    <source>
        <dbReference type="Pfam" id="PF10502"/>
    </source>
</evidence>
<evidence type="ECO:0000313" key="12">
    <source>
        <dbReference type="Proteomes" id="UP000245720"/>
    </source>
</evidence>
<dbReference type="Gene3D" id="2.10.109.10">
    <property type="entry name" value="Umud Fragment, subunit A"/>
    <property type="match status" value="1"/>
</dbReference>
<feature type="active site" evidence="7">
    <location>
        <position position="26"/>
    </location>
</feature>